<feature type="chain" id="PRO_5003629952" evidence="1">
    <location>
        <begin position="27"/>
        <end position="455"/>
    </location>
</feature>
<dbReference type="Gene3D" id="3.40.50.1820">
    <property type="entry name" value="alpha/beta hydrolase"/>
    <property type="match status" value="1"/>
</dbReference>
<proteinExistence type="predicted"/>
<dbReference type="PANTHER" id="PTHR31497">
    <property type="entry name" value="AUTOCRINE PROLIFERATION REPRESSOR PROTEIN A"/>
    <property type="match status" value="1"/>
</dbReference>
<dbReference type="InterPro" id="IPR009199">
    <property type="entry name" value="PhoPQ-act_pathogen-rel_PqaA"/>
</dbReference>
<dbReference type="STRING" id="1166018.FAES_2169"/>
<dbReference type="Pfam" id="PF10142">
    <property type="entry name" value="PhoPQ_related"/>
    <property type="match status" value="1"/>
</dbReference>
<dbReference type="RefSeq" id="WP_015331277.1">
    <property type="nucleotide sequence ID" value="NC_020054.1"/>
</dbReference>
<dbReference type="AlphaFoldDB" id="I0K7S5"/>
<organism evidence="2 3">
    <name type="scientific">Fibrella aestuarina BUZ 2</name>
    <dbReference type="NCBI Taxonomy" id="1166018"/>
    <lineage>
        <taxon>Bacteria</taxon>
        <taxon>Pseudomonadati</taxon>
        <taxon>Bacteroidota</taxon>
        <taxon>Cytophagia</taxon>
        <taxon>Cytophagales</taxon>
        <taxon>Spirosomataceae</taxon>
        <taxon>Fibrella</taxon>
    </lineage>
</organism>
<evidence type="ECO:0000313" key="2">
    <source>
        <dbReference type="EMBL" id="CCH00178.1"/>
    </source>
</evidence>
<dbReference type="HOGENOM" id="CLU_036488_1_0_10"/>
<dbReference type="Proteomes" id="UP000011058">
    <property type="component" value="Chromosome"/>
</dbReference>
<dbReference type="InterPro" id="IPR029058">
    <property type="entry name" value="AB_hydrolase_fold"/>
</dbReference>
<keyword evidence="3" id="KW-1185">Reference proteome</keyword>
<dbReference type="OrthoDB" id="8950502at2"/>
<dbReference type="PANTHER" id="PTHR31497:SF0">
    <property type="entry name" value="AUTOCRINE PROLIFERATION REPRESSOR PROTEIN A"/>
    <property type="match status" value="1"/>
</dbReference>
<dbReference type="EMBL" id="HE796683">
    <property type="protein sequence ID" value="CCH00178.1"/>
    <property type="molecule type" value="Genomic_DNA"/>
</dbReference>
<sequence>MVINTFLSRLLASALFFITSIFCAFSQPPGPLATRNVQTDPHTILPQYVSESDSAYQWEIIQRSTTNKGTFFQLSLVSQRWRNIRWKHNLFVFFPVSYSSTTGFLSLQMSFEPDQAYTGLLQAAQATGMPCAILGDVPNQPLFDGKWEDELLNYTFERYLQTGEGTWPLLLPMVKGAVRAIDALQALTKQQAFPILEHFILAGHSKRGHTAWLTAAVDKRVTGLVIQGFNTLNSVAQIPHYLAVYGELNQSALAAKKVIEQINTNQGQNLLQIVDAYTYRDQLMLPKLLIVGTNDDYTPVDALNLYWSGLRGSKSVLSLTNTDHVGANNDARLFPTAYAFIQATAKGETLPNLQSNLEQQKGKIKLIITTDESASTARVWRTHSSTQDFRESQWVAQSVVLTVDSIAQKKKPFKWFVLEIDEPASGYMALIGEVEFANQSKNFILSTIPYVIKSR</sequence>
<protein>
    <submittedName>
        <fullName evidence="2">Autocrine proliferation repressor PhoPQ-activated pathogenicity-related protein</fullName>
    </submittedName>
</protein>
<dbReference type="SUPFAM" id="SSF53474">
    <property type="entry name" value="alpha/beta-Hydrolases"/>
    <property type="match status" value="1"/>
</dbReference>
<gene>
    <name evidence="2" type="ORF">FAES_2169</name>
</gene>
<evidence type="ECO:0000256" key="1">
    <source>
        <dbReference type="SAM" id="SignalP"/>
    </source>
</evidence>
<dbReference type="KEGG" id="fae:FAES_2169"/>
<keyword evidence="1" id="KW-0732">Signal</keyword>
<accession>I0K7S5</accession>
<feature type="signal peptide" evidence="1">
    <location>
        <begin position="1"/>
        <end position="26"/>
    </location>
</feature>
<dbReference type="eggNOG" id="COG4287">
    <property type="taxonomic scope" value="Bacteria"/>
</dbReference>
<name>I0K7S5_9BACT</name>
<evidence type="ECO:0000313" key="3">
    <source>
        <dbReference type="Proteomes" id="UP000011058"/>
    </source>
</evidence>
<dbReference type="PATRIC" id="fig|1166018.3.peg.3921"/>
<reference evidence="2 3" key="1">
    <citation type="journal article" date="2012" name="J. Bacteriol.">
        <title>Genome Sequence of Fibrella aestuarina BUZ 2T, a Filamentous Marine Bacterium.</title>
        <authorList>
            <person name="Filippini M."/>
            <person name="Qi W."/>
            <person name="Blom J."/>
            <person name="Goesmann A."/>
            <person name="Smits T.H."/>
            <person name="Bagheri H.C."/>
        </authorList>
    </citation>
    <scope>NUCLEOTIDE SEQUENCE [LARGE SCALE GENOMIC DNA]</scope>
    <source>
        <strain evidence="3">BUZ 2T</strain>
    </source>
</reference>